<comment type="caution">
    <text evidence="2">The sequence shown here is derived from an EMBL/GenBank/DDBJ whole genome shotgun (WGS) entry which is preliminary data.</text>
</comment>
<dbReference type="EMBL" id="JACGBB010000012">
    <property type="protein sequence ID" value="MBZ7987656.1"/>
    <property type="molecule type" value="Genomic_DNA"/>
</dbReference>
<keyword evidence="3" id="KW-1185">Reference proteome</keyword>
<dbReference type="InterPro" id="IPR016047">
    <property type="entry name" value="M23ase_b-sheet_dom"/>
</dbReference>
<dbReference type="SUPFAM" id="SSF51261">
    <property type="entry name" value="Duplicated hybrid motif"/>
    <property type="match status" value="1"/>
</dbReference>
<gene>
    <name evidence="2" type="ORF">AVCANL283_06025</name>
</gene>
<evidence type="ECO:0000313" key="3">
    <source>
        <dbReference type="Proteomes" id="UP000786183"/>
    </source>
</evidence>
<name>A0ABS7WSB1_9BACT</name>
<evidence type="ECO:0000259" key="1">
    <source>
        <dbReference type="Pfam" id="PF01551"/>
    </source>
</evidence>
<proteinExistence type="predicted"/>
<dbReference type="PANTHER" id="PTHR21666:SF270">
    <property type="entry name" value="MUREIN HYDROLASE ACTIVATOR ENVC"/>
    <property type="match status" value="1"/>
</dbReference>
<dbReference type="PANTHER" id="PTHR21666">
    <property type="entry name" value="PEPTIDASE-RELATED"/>
    <property type="match status" value="1"/>
</dbReference>
<dbReference type="Pfam" id="PF01551">
    <property type="entry name" value="Peptidase_M23"/>
    <property type="match status" value="1"/>
</dbReference>
<evidence type="ECO:0000313" key="2">
    <source>
        <dbReference type="EMBL" id="MBZ7987656.1"/>
    </source>
</evidence>
<dbReference type="Proteomes" id="UP000786183">
    <property type="component" value="Unassembled WGS sequence"/>
</dbReference>
<sequence length="258" mass="29253">MKKIIFLCLCLELFAQNIQNAKSYITKDEIIKSELNYTNYFFKDYTLAILAPFYKAKLGEYEIEYKNAKKQQYTLIFGEYKKENIQITKPQILKKNKKNTNRINKELNEANLVYKNSVKKAYLNKKFILPINSKITSAYGSARLFNNEVVSYHSGTDFKAAIGTKIKAANDGIVVLCADRIFAGKSVIIDHGYGVFTQYYHLSKILVKVGDEVKLGDIVGLSGDTGRVSGPHFHFGVAINGLSVEPLSFIEEINKYLK</sequence>
<accession>A0ABS7WSB1</accession>
<dbReference type="InterPro" id="IPR050570">
    <property type="entry name" value="Cell_wall_metabolism_enzyme"/>
</dbReference>
<reference evidence="2 3" key="1">
    <citation type="submission" date="2020-07" db="EMBL/GenBank/DDBJ databases">
        <title>Transfer of Campylobacter canadensis to the novel genus Avispirillum gen. nov., that also includes two novel species recovered from migratory waterfowl: Avispirillum anseris sp. nov. and Avispirillum brantae sp. nov.</title>
        <authorList>
            <person name="Miller W.G."/>
            <person name="Chapman M.H."/>
            <person name="Yee E."/>
            <person name="Inglis G.D."/>
        </authorList>
    </citation>
    <scope>NUCLEOTIDE SEQUENCE [LARGE SCALE GENOMIC DNA]</scope>
    <source>
        <strain evidence="2 3">L283</strain>
    </source>
</reference>
<dbReference type="CDD" id="cd12797">
    <property type="entry name" value="M23_peptidase"/>
    <property type="match status" value="1"/>
</dbReference>
<dbReference type="RefSeq" id="WP_172234013.1">
    <property type="nucleotide sequence ID" value="NZ_CP035946.1"/>
</dbReference>
<organism evidence="2 3">
    <name type="scientific">Campylobacter canadensis</name>
    <dbReference type="NCBI Taxonomy" id="449520"/>
    <lineage>
        <taxon>Bacteria</taxon>
        <taxon>Pseudomonadati</taxon>
        <taxon>Campylobacterota</taxon>
        <taxon>Epsilonproteobacteria</taxon>
        <taxon>Campylobacterales</taxon>
        <taxon>Campylobacteraceae</taxon>
        <taxon>Campylobacter</taxon>
    </lineage>
</organism>
<dbReference type="Gene3D" id="2.70.70.10">
    <property type="entry name" value="Glucose Permease (Domain IIA)"/>
    <property type="match status" value="1"/>
</dbReference>
<dbReference type="InterPro" id="IPR011055">
    <property type="entry name" value="Dup_hybrid_motif"/>
</dbReference>
<protein>
    <submittedName>
        <fullName evidence="2">M23 family metallopeptidase</fullName>
    </submittedName>
</protein>
<feature type="domain" description="M23ase beta-sheet core" evidence="1">
    <location>
        <begin position="152"/>
        <end position="246"/>
    </location>
</feature>